<gene>
    <name evidence="1" type="ordered locus">Spirs_3274</name>
</gene>
<proteinExistence type="predicted"/>
<protein>
    <submittedName>
        <fullName evidence="1">Uncharacterized protein</fullName>
    </submittedName>
</protein>
<dbReference type="Proteomes" id="UP000002318">
    <property type="component" value="Chromosome"/>
</dbReference>
<dbReference type="STRING" id="573413.Spirs_3274"/>
<organism evidence="1 2">
    <name type="scientific">Sediminispirochaeta smaragdinae (strain DSM 11293 / JCM 15392 / SEBR 4228)</name>
    <name type="common">Spirochaeta smaragdinae</name>
    <dbReference type="NCBI Taxonomy" id="573413"/>
    <lineage>
        <taxon>Bacteria</taxon>
        <taxon>Pseudomonadati</taxon>
        <taxon>Spirochaetota</taxon>
        <taxon>Spirochaetia</taxon>
        <taxon>Spirochaetales</taxon>
        <taxon>Spirochaetaceae</taxon>
        <taxon>Sediminispirochaeta</taxon>
    </lineage>
</organism>
<dbReference type="SUPFAM" id="SSF52833">
    <property type="entry name" value="Thioredoxin-like"/>
    <property type="match status" value="1"/>
</dbReference>
<accession>E1RAK4</accession>
<dbReference type="OrthoDB" id="9807975at2"/>
<evidence type="ECO:0000313" key="1">
    <source>
        <dbReference type="EMBL" id="ADK82372.1"/>
    </source>
</evidence>
<keyword evidence="2" id="KW-1185">Reference proteome</keyword>
<dbReference type="HOGENOM" id="CLU_177584_1_0_12"/>
<dbReference type="RefSeq" id="WP_013255831.1">
    <property type="nucleotide sequence ID" value="NC_014364.1"/>
</dbReference>
<dbReference type="EMBL" id="CP002116">
    <property type="protein sequence ID" value="ADK82372.1"/>
    <property type="molecule type" value="Genomic_DNA"/>
</dbReference>
<evidence type="ECO:0000313" key="2">
    <source>
        <dbReference type="Proteomes" id="UP000002318"/>
    </source>
</evidence>
<reference evidence="1 2" key="1">
    <citation type="journal article" date="2010" name="Stand. Genomic Sci.">
        <title>Complete genome sequence of Spirochaeta smaragdinae type strain (SEBR 4228).</title>
        <authorList>
            <person name="Mavromatis K."/>
            <person name="Yasawong M."/>
            <person name="Chertkov O."/>
            <person name="Lapidus A."/>
            <person name="Lucas S."/>
            <person name="Nolan M."/>
            <person name="Del Rio T.G."/>
            <person name="Tice H."/>
            <person name="Cheng J.F."/>
            <person name="Pitluck S."/>
            <person name="Liolios K."/>
            <person name="Ivanova N."/>
            <person name="Tapia R."/>
            <person name="Han C."/>
            <person name="Bruce D."/>
            <person name="Goodwin L."/>
            <person name="Pati A."/>
            <person name="Chen A."/>
            <person name="Palaniappan K."/>
            <person name="Land M."/>
            <person name="Hauser L."/>
            <person name="Chang Y.J."/>
            <person name="Jeffries C.D."/>
            <person name="Detter J.C."/>
            <person name="Rohde M."/>
            <person name="Brambilla E."/>
            <person name="Spring S."/>
            <person name="Goker M."/>
            <person name="Sikorski J."/>
            <person name="Woyke T."/>
            <person name="Bristow J."/>
            <person name="Eisen J.A."/>
            <person name="Markowitz V."/>
            <person name="Hugenholtz P."/>
            <person name="Klenk H.P."/>
            <person name="Kyrpides N.C."/>
        </authorList>
    </citation>
    <scope>NUCLEOTIDE SEQUENCE [LARGE SCALE GENOMIC DNA]</scope>
    <source>
        <strain evidence="2">DSM 11293 / JCM 15392 / SEBR 4228</strain>
    </source>
</reference>
<dbReference type="InterPro" id="IPR036249">
    <property type="entry name" value="Thioredoxin-like_sf"/>
</dbReference>
<dbReference type="Gene3D" id="3.40.30.10">
    <property type="entry name" value="Glutaredoxin"/>
    <property type="match status" value="1"/>
</dbReference>
<sequence length="93" mass="10724">MGEHQQKEAKMHVSVCMGTNCTFRGASQLMETLRAEEGIKDHCIIEEMSCPDELCDHSRRSPVVKIDDDYVMQAKPEAILDEVYKRIRDNREP</sequence>
<dbReference type="eggNOG" id="COG1905">
    <property type="taxonomic scope" value="Bacteria"/>
</dbReference>
<dbReference type="AlphaFoldDB" id="E1RAK4"/>
<dbReference type="Pfam" id="PF01257">
    <property type="entry name" value="2Fe-2S_thioredx"/>
    <property type="match status" value="1"/>
</dbReference>
<dbReference type="KEGG" id="ssm:Spirs_3274"/>
<name>E1RAK4_SEDSS</name>